<keyword evidence="5" id="KW-1185">Reference proteome</keyword>
<evidence type="ECO:0000313" key="5">
    <source>
        <dbReference type="Proteomes" id="UP000076552"/>
    </source>
</evidence>
<dbReference type="PANTHER" id="PTHR40620:SF1">
    <property type="entry name" value="RESISTANCE PROTEIN CRD2, PUTATIVE (AFU_ORTHOLOGUE AFUA_4G04318)-RELATED"/>
    <property type="match status" value="1"/>
</dbReference>
<keyword evidence="2" id="KW-1133">Transmembrane helix</keyword>
<dbReference type="Pfam" id="PF25277">
    <property type="entry name" value="DUF7871"/>
    <property type="match status" value="1"/>
</dbReference>
<protein>
    <submittedName>
        <fullName evidence="4">Copper resistance protein crd2</fullName>
    </submittedName>
</protein>
<name>A0A166NKP5_9PEZI</name>
<organism evidence="4 5">
    <name type="scientific">Colletotrichum tofieldiae</name>
    <dbReference type="NCBI Taxonomy" id="708197"/>
    <lineage>
        <taxon>Eukaryota</taxon>
        <taxon>Fungi</taxon>
        <taxon>Dikarya</taxon>
        <taxon>Ascomycota</taxon>
        <taxon>Pezizomycotina</taxon>
        <taxon>Sordariomycetes</taxon>
        <taxon>Hypocreomycetidae</taxon>
        <taxon>Glomerellales</taxon>
        <taxon>Glomerellaceae</taxon>
        <taxon>Colletotrichum</taxon>
        <taxon>Colletotrichum spaethianum species complex</taxon>
    </lineage>
</organism>
<gene>
    <name evidence="4" type="ORF">CT0861_00776</name>
</gene>
<keyword evidence="2" id="KW-0812">Transmembrane</keyword>
<evidence type="ECO:0000313" key="4">
    <source>
        <dbReference type="EMBL" id="KZL65780.1"/>
    </source>
</evidence>
<evidence type="ECO:0000256" key="2">
    <source>
        <dbReference type="SAM" id="Phobius"/>
    </source>
</evidence>
<feature type="transmembrane region" description="Helical" evidence="2">
    <location>
        <begin position="242"/>
        <end position="260"/>
    </location>
</feature>
<feature type="compositionally biased region" description="Low complexity" evidence="1">
    <location>
        <begin position="326"/>
        <end position="335"/>
    </location>
</feature>
<keyword evidence="2" id="KW-0472">Membrane</keyword>
<evidence type="ECO:0000256" key="1">
    <source>
        <dbReference type="SAM" id="MobiDB-lite"/>
    </source>
</evidence>
<dbReference type="AlphaFoldDB" id="A0A166NKP5"/>
<feature type="transmembrane region" description="Helical" evidence="2">
    <location>
        <begin position="197"/>
        <end position="222"/>
    </location>
</feature>
<dbReference type="InterPro" id="IPR057193">
    <property type="entry name" value="DUF7871"/>
</dbReference>
<feature type="region of interest" description="Disordered" evidence="1">
    <location>
        <begin position="295"/>
        <end position="352"/>
    </location>
</feature>
<sequence length="352" mass="38728">MTVDKASTCCGKSAECVCAQQAKCSCGEKSALHCTCSKASTENSVAGPRCSCRARPAGECTCDRASTENTKPAGEACACGARPANACTCDKAPDGSYNPSEHETDFTTRNYTSAAFVQVFKELAFGIRDYFKHPVEGIPALMDHHDMASSEAGVSGQFFTSLPWPETPFPFDLTDICDSVGAVLSSLYGFVHNPLRYALIVLVGHTAVVFALDCYAALPASLPRLPWCKPRWDILWWMVKRSGWSLLYSWMFLLANLVGIRDERIIAWILEQYEGKPFPTDINIVVGELQPEAPKQTAEDAIEATADESHETSGKRRKNRKKRNNKGQGRNNGQQARAPHNVGTQKPRFQRH</sequence>
<dbReference type="EMBL" id="LFIV01000204">
    <property type="protein sequence ID" value="KZL65780.1"/>
    <property type="molecule type" value="Genomic_DNA"/>
</dbReference>
<dbReference type="PANTHER" id="PTHR40620">
    <property type="entry name" value="RESISTANCE PROTEIN CRD2, PUTATIVE (AFU_ORTHOLOGUE AFUA_4G04318)-RELATED"/>
    <property type="match status" value="1"/>
</dbReference>
<dbReference type="Proteomes" id="UP000076552">
    <property type="component" value="Unassembled WGS sequence"/>
</dbReference>
<comment type="caution">
    <text evidence="4">The sequence shown here is derived from an EMBL/GenBank/DDBJ whole genome shotgun (WGS) entry which is preliminary data.</text>
</comment>
<evidence type="ECO:0000259" key="3">
    <source>
        <dbReference type="Pfam" id="PF25277"/>
    </source>
</evidence>
<feature type="compositionally biased region" description="Basic residues" evidence="1">
    <location>
        <begin position="315"/>
        <end position="325"/>
    </location>
</feature>
<reference evidence="4 5" key="1">
    <citation type="submission" date="2015-06" db="EMBL/GenBank/DDBJ databases">
        <title>Survival trade-offs in plant roots during colonization by closely related pathogenic and mutualistic fungi.</title>
        <authorList>
            <person name="Hacquard S."/>
            <person name="Kracher B."/>
            <person name="Hiruma K."/>
            <person name="Weinman A."/>
            <person name="Muench P."/>
            <person name="Garrido Oter R."/>
            <person name="Ver Loren van Themaat E."/>
            <person name="Dallerey J.-F."/>
            <person name="Damm U."/>
            <person name="Henrissat B."/>
            <person name="Lespinet O."/>
            <person name="Thon M."/>
            <person name="Kemen E."/>
            <person name="McHardy A.C."/>
            <person name="Schulze-Lefert P."/>
            <person name="O'Connell R.J."/>
        </authorList>
    </citation>
    <scope>NUCLEOTIDE SEQUENCE [LARGE SCALE GENOMIC DNA]</scope>
    <source>
        <strain evidence="4 5">0861</strain>
    </source>
</reference>
<feature type="domain" description="DUF7871" evidence="3">
    <location>
        <begin position="5"/>
        <end position="109"/>
    </location>
</feature>
<proteinExistence type="predicted"/>
<accession>A0A166NKP5</accession>